<dbReference type="Proteomes" id="UP001184230">
    <property type="component" value="Unassembled WGS sequence"/>
</dbReference>
<organism evidence="1 2">
    <name type="scientific">Variovorax soli</name>
    <dbReference type="NCBI Taxonomy" id="376815"/>
    <lineage>
        <taxon>Bacteria</taxon>
        <taxon>Pseudomonadati</taxon>
        <taxon>Pseudomonadota</taxon>
        <taxon>Betaproteobacteria</taxon>
        <taxon>Burkholderiales</taxon>
        <taxon>Comamonadaceae</taxon>
        <taxon>Variovorax</taxon>
    </lineage>
</organism>
<evidence type="ECO:0000313" key="2">
    <source>
        <dbReference type="Proteomes" id="UP001184230"/>
    </source>
</evidence>
<keyword evidence="2" id="KW-1185">Reference proteome</keyword>
<reference evidence="1 2" key="1">
    <citation type="submission" date="2023-07" db="EMBL/GenBank/DDBJ databases">
        <title>Sorghum-associated microbial communities from plants grown in Nebraska, USA.</title>
        <authorList>
            <person name="Schachtman D."/>
        </authorList>
    </citation>
    <scope>NUCLEOTIDE SEQUENCE [LARGE SCALE GENOMIC DNA]</scope>
    <source>
        <strain evidence="1 2">DS1781</strain>
    </source>
</reference>
<proteinExistence type="predicted"/>
<dbReference type="EMBL" id="JAVDRF010000003">
    <property type="protein sequence ID" value="MDR6536026.1"/>
    <property type="molecule type" value="Genomic_DNA"/>
</dbReference>
<gene>
    <name evidence="1" type="ORF">J2739_001796</name>
</gene>
<accession>A0ABU1NDS5</accession>
<protein>
    <submittedName>
        <fullName evidence="1">Uncharacterized protein</fullName>
    </submittedName>
</protein>
<evidence type="ECO:0000313" key="1">
    <source>
        <dbReference type="EMBL" id="MDR6536026.1"/>
    </source>
</evidence>
<name>A0ABU1NDS5_9BURK</name>
<dbReference type="RefSeq" id="WP_309900635.1">
    <property type="nucleotide sequence ID" value="NZ_JAVDRF010000003.1"/>
</dbReference>
<comment type="caution">
    <text evidence="1">The sequence shown here is derived from an EMBL/GenBank/DDBJ whole genome shotgun (WGS) entry which is preliminary data.</text>
</comment>
<sequence length="71" mass="7972">MTATPRAGILLLLEGRRGGERYALPPDTRSFRRAKPGEYRLQATGEVVINPHYTVTFSIRKRPDHASATIH</sequence>